<dbReference type="InterPro" id="IPR010502">
    <property type="entry name" value="Carb-bd_dom_fam9"/>
</dbReference>
<sequence length="624" mass="66425">MDWLTVIHSKSPLSDPRSGDGAALEGAVTASAGGLPLGLLLEVKPAAYEFVAEDPRSVAVHITAPPEKDLPSASVRVVVPDGWVAEPAELSMPALRAGEVVELPLTVRASKGDSGETGQIWAELALPDGTAGKCFAPVRRAGALEASIAPLEEIADFREWTKSIGMRHLDALVPELFSVPQGWRDEEEIVVESFSSREQRGRVSVQVPAGFSVEPDTVDISSIEPRGRESFSVWFENVDTSIPFGNRAENGGSWPVPILTESAGAVAVRNTVMNLVPTSVVPKVEPPKALTGVLDPAVFPGEDLPVDTVWQGTPMGGTTETISGTSRISHDGENLYVFVSVQDDVRGTILPPEDNKRQRRTDSVEIYVDPRGTAPNTAHTFIAGIMPSMGSMTGAPGVGRDRDNHQGEASETAPGMEVAVVMAETEKEYTGYDLEVKIPFVVLPDAIDPEHMGFNVVINDSDTQDKTAQDRVGWSTFPGMRADPWRWGLLRVEGLSDGGSNPKDPILPRTAALSIESPQSIIQSAADGVPLGGAAPARGDLRVDSAKWRGKRLVAKVRTPSAGEVRAFLWDGESVAGSVKQKVKNGKLTISLPTEEKPDSGGYKLLVSYIDSEGRVAAAVSSVS</sequence>
<proteinExistence type="predicted"/>
<dbReference type="Pfam" id="PF06452">
    <property type="entry name" value="CBM9_1"/>
    <property type="match status" value="1"/>
</dbReference>
<evidence type="ECO:0000259" key="1">
    <source>
        <dbReference type="Pfam" id="PF06452"/>
    </source>
</evidence>
<comment type="caution">
    <text evidence="2">The sequence shown here is derived from an EMBL/GenBank/DDBJ whole genome shotgun (WGS) entry which is preliminary data.</text>
</comment>
<dbReference type="Proteomes" id="UP000568050">
    <property type="component" value="Unassembled WGS sequence"/>
</dbReference>
<dbReference type="AlphaFoldDB" id="A0A839QXP0"/>
<organism evidence="2 3">
    <name type="scientific">Helcobacillus massiliensis</name>
    <dbReference type="NCBI Taxonomy" id="521392"/>
    <lineage>
        <taxon>Bacteria</taxon>
        <taxon>Bacillati</taxon>
        <taxon>Actinomycetota</taxon>
        <taxon>Actinomycetes</taxon>
        <taxon>Micrococcales</taxon>
        <taxon>Dermabacteraceae</taxon>
        <taxon>Helcobacillus</taxon>
    </lineage>
</organism>
<feature type="domain" description="Carbohydrate-binding" evidence="1">
    <location>
        <begin position="303"/>
        <end position="493"/>
    </location>
</feature>
<dbReference type="SUPFAM" id="SSF49344">
    <property type="entry name" value="CBD9-like"/>
    <property type="match status" value="1"/>
</dbReference>
<accession>A0A839QXP0</accession>
<name>A0A839QXP0_9MICO</name>
<evidence type="ECO:0000313" key="3">
    <source>
        <dbReference type="Proteomes" id="UP000568050"/>
    </source>
</evidence>
<keyword evidence="3" id="KW-1185">Reference proteome</keyword>
<dbReference type="CDD" id="cd09619">
    <property type="entry name" value="CBM9_like_4"/>
    <property type="match status" value="1"/>
</dbReference>
<evidence type="ECO:0000313" key="2">
    <source>
        <dbReference type="EMBL" id="MBB3023600.1"/>
    </source>
</evidence>
<protein>
    <recommendedName>
        <fullName evidence="1">Carbohydrate-binding domain-containing protein</fullName>
    </recommendedName>
</protein>
<gene>
    <name evidence="2" type="ORF">FHX50_001897</name>
</gene>
<dbReference type="GO" id="GO:0004553">
    <property type="term" value="F:hydrolase activity, hydrolyzing O-glycosyl compounds"/>
    <property type="evidence" value="ECO:0007669"/>
    <property type="project" value="InterPro"/>
</dbReference>
<dbReference type="EMBL" id="JACHWP010000007">
    <property type="protein sequence ID" value="MBB3023600.1"/>
    <property type="molecule type" value="Genomic_DNA"/>
</dbReference>
<dbReference type="GO" id="GO:0016052">
    <property type="term" value="P:carbohydrate catabolic process"/>
    <property type="evidence" value="ECO:0007669"/>
    <property type="project" value="InterPro"/>
</dbReference>
<reference evidence="2 3" key="1">
    <citation type="submission" date="2020-08" db="EMBL/GenBank/DDBJ databases">
        <title>Sequencing the genomes of 1000 actinobacteria strains.</title>
        <authorList>
            <person name="Klenk H.-P."/>
        </authorList>
    </citation>
    <scope>NUCLEOTIDE SEQUENCE [LARGE SCALE GENOMIC DNA]</scope>
    <source>
        <strain evidence="2 3">DSM 23040</strain>
    </source>
</reference>
<dbReference type="GO" id="GO:0030246">
    <property type="term" value="F:carbohydrate binding"/>
    <property type="evidence" value="ECO:0007669"/>
    <property type="project" value="InterPro"/>
</dbReference>
<dbReference type="Gene3D" id="2.60.40.1190">
    <property type="match status" value="1"/>
</dbReference>
<dbReference type="RefSeq" id="WP_183376918.1">
    <property type="nucleotide sequence ID" value="NZ_CBCSFZ010000020.1"/>
</dbReference>